<reference evidence="7" key="1">
    <citation type="submission" date="2016-10" db="EMBL/GenBank/DDBJ databases">
        <authorList>
            <person name="Varghese N."/>
            <person name="Submissions S."/>
        </authorList>
    </citation>
    <scope>NUCLEOTIDE SEQUENCE [LARGE SCALE GENOMIC DNA]</scope>
    <source>
        <strain evidence="7">DSM 19183</strain>
    </source>
</reference>
<organism evidence="6 7">
    <name type="scientific">Alkalibacterium pelagium</name>
    <dbReference type="NCBI Taxonomy" id="426702"/>
    <lineage>
        <taxon>Bacteria</taxon>
        <taxon>Bacillati</taxon>
        <taxon>Bacillota</taxon>
        <taxon>Bacilli</taxon>
        <taxon>Lactobacillales</taxon>
        <taxon>Carnobacteriaceae</taxon>
        <taxon>Alkalibacterium</taxon>
    </lineage>
</organism>
<dbReference type="InterPro" id="IPR011010">
    <property type="entry name" value="DNA_brk_join_enz"/>
</dbReference>
<dbReference type="GO" id="GO:0003677">
    <property type="term" value="F:DNA binding"/>
    <property type="evidence" value="ECO:0007669"/>
    <property type="project" value="UniProtKB-KW"/>
</dbReference>
<dbReference type="PANTHER" id="PTHR30349">
    <property type="entry name" value="PHAGE INTEGRASE-RELATED"/>
    <property type="match status" value="1"/>
</dbReference>
<dbReference type="Gene3D" id="1.10.443.10">
    <property type="entry name" value="Intergrase catalytic core"/>
    <property type="match status" value="1"/>
</dbReference>
<dbReference type="InterPro" id="IPR002104">
    <property type="entry name" value="Integrase_catalytic"/>
</dbReference>
<dbReference type="RefSeq" id="WP_091479723.1">
    <property type="nucleotide sequence ID" value="NZ_BJYC01000004.1"/>
</dbReference>
<keyword evidence="2" id="KW-0229">DNA integration</keyword>
<dbReference type="InterPro" id="IPR010998">
    <property type="entry name" value="Integrase_recombinase_N"/>
</dbReference>
<dbReference type="CDD" id="cd01189">
    <property type="entry name" value="INT_ICEBs1_C_like"/>
    <property type="match status" value="1"/>
</dbReference>
<accession>A0A1H7IFS5</accession>
<dbReference type="InterPro" id="IPR013762">
    <property type="entry name" value="Integrase-like_cat_sf"/>
</dbReference>
<keyword evidence="4" id="KW-0233">DNA recombination</keyword>
<dbReference type="InterPro" id="IPR050090">
    <property type="entry name" value="Tyrosine_recombinase_XerCD"/>
</dbReference>
<dbReference type="InterPro" id="IPR028259">
    <property type="entry name" value="AP2-like_int_N"/>
</dbReference>
<dbReference type="AlphaFoldDB" id="A0A1H7IFS5"/>
<feature type="domain" description="Tyr recombinase" evidence="5">
    <location>
        <begin position="171"/>
        <end position="373"/>
    </location>
</feature>
<evidence type="ECO:0000256" key="2">
    <source>
        <dbReference type="ARBA" id="ARBA00022908"/>
    </source>
</evidence>
<evidence type="ECO:0000259" key="5">
    <source>
        <dbReference type="PROSITE" id="PS51898"/>
    </source>
</evidence>
<dbReference type="PROSITE" id="PS51898">
    <property type="entry name" value="TYR_RECOMBINASE"/>
    <property type="match status" value="1"/>
</dbReference>
<evidence type="ECO:0000313" key="7">
    <source>
        <dbReference type="Proteomes" id="UP000199081"/>
    </source>
</evidence>
<gene>
    <name evidence="6" type="ORF">SAMN04488099_104120</name>
</gene>
<comment type="similarity">
    <text evidence="1">Belongs to the 'phage' integrase family.</text>
</comment>
<dbReference type="Pfam" id="PF14657">
    <property type="entry name" value="Arm-DNA-bind_4"/>
    <property type="match status" value="1"/>
</dbReference>
<dbReference type="STRING" id="426702.SAMN04488099_104120"/>
<dbReference type="SUPFAM" id="SSF56349">
    <property type="entry name" value="DNA breaking-rejoining enzymes"/>
    <property type="match status" value="1"/>
</dbReference>
<dbReference type="OrthoDB" id="9803188at2"/>
<dbReference type="InterPro" id="IPR004107">
    <property type="entry name" value="Integrase_SAM-like_N"/>
</dbReference>
<keyword evidence="7" id="KW-1185">Reference proteome</keyword>
<keyword evidence="3" id="KW-0238">DNA-binding</keyword>
<evidence type="ECO:0000313" key="6">
    <source>
        <dbReference type="EMBL" id="SEK61361.1"/>
    </source>
</evidence>
<evidence type="ECO:0000256" key="1">
    <source>
        <dbReference type="ARBA" id="ARBA00008857"/>
    </source>
</evidence>
<dbReference type="Pfam" id="PF00589">
    <property type="entry name" value="Phage_integrase"/>
    <property type="match status" value="1"/>
</dbReference>
<dbReference type="EMBL" id="FNZU01000004">
    <property type="protein sequence ID" value="SEK61361.1"/>
    <property type="molecule type" value="Genomic_DNA"/>
</dbReference>
<proteinExistence type="inferred from homology"/>
<name>A0A1H7IFS5_9LACT</name>
<sequence>MLKIKSYTKKDGKTYYKFQTYLGTDETGKIVRAARQGFTSKAAARKKAMELKAEYQESGYQKPTYETFEEIYKLWFEAVYQDEVRESTAVKTKELFNNHILKDLGPMRIAAITPQHCQSAVIKWSGKTSKTKVMKNYCQRIFNYANVTLGIIKNNPMRNVEVPKTKNSNKREFDFYNKEELKQFLEAAKQEQNPKWFVLFRLLSFSGMRKGEALGLQWNKINFEDKTVSIDQTLARGEEGELIIQDTKTSSGERMISLDDTTLKILKEWRTTQRLDYLKLGMNTNKPDQPVFTNQENNFIQHAHVTTVMNRIIKKHDLKKITTHQLRHSHCSLLFEAGATIKEVQERLGHSSYEVTLNIYTHVTPEKKEETADKFAQYVGF</sequence>
<evidence type="ECO:0000256" key="3">
    <source>
        <dbReference type="ARBA" id="ARBA00023125"/>
    </source>
</evidence>
<dbReference type="Proteomes" id="UP000199081">
    <property type="component" value="Unassembled WGS sequence"/>
</dbReference>
<dbReference type="Gene3D" id="1.10.150.130">
    <property type="match status" value="1"/>
</dbReference>
<dbReference type="PANTHER" id="PTHR30349:SF64">
    <property type="entry name" value="PROPHAGE INTEGRASE INTD-RELATED"/>
    <property type="match status" value="1"/>
</dbReference>
<dbReference type="GO" id="GO:0006310">
    <property type="term" value="P:DNA recombination"/>
    <property type="evidence" value="ECO:0007669"/>
    <property type="project" value="UniProtKB-KW"/>
</dbReference>
<dbReference type="GO" id="GO:0015074">
    <property type="term" value="P:DNA integration"/>
    <property type="evidence" value="ECO:0007669"/>
    <property type="project" value="UniProtKB-KW"/>
</dbReference>
<dbReference type="Pfam" id="PF14659">
    <property type="entry name" value="Phage_int_SAM_3"/>
    <property type="match status" value="1"/>
</dbReference>
<protein>
    <submittedName>
        <fullName evidence="6">Phage integrase, N-terminal SAM-like domain</fullName>
    </submittedName>
</protein>
<evidence type="ECO:0000256" key="4">
    <source>
        <dbReference type="ARBA" id="ARBA00023172"/>
    </source>
</evidence>